<name>A0A812MSQ4_SYMPI</name>
<comment type="caution">
    <text evidence="2">The sequence shown here is derived from an EMBL/GenBank/DDBJ whole genome shotgun (WGS) entry which is preliminary data.</text>
</comment>
<feature type="region of interest" description="Disordered" evidence="1">
    <location>
        <begin position="1"/>
        <end position="62"/>
    </location>
</feature>
<feature type="compositionally biased region" description="Basic residues" evidence="1">
    <location>
        <begin position="1"/>
        <end position="10"/>
    </location>
</feature>
<feature type="compositionally biased region" description="Basic and acidic residues" evidence="1">
    <location>
        <begin position="44"/>
        <end position="57"/>
    </location>
</feature>
<feature type="non-terminal residue" evidence="2">
    <location>
        <position position="95"/>
    </location>
</feature>
<sequence length="95" mass="10318">MFGKGRGKKGKVPETRPSSWAIQGGAADKIINTPTLPPNKKAKKGEAKGKDAEKADAPKMANELVKNQATEEQIEAICDLLRSNKVEKALQYVQK</sequence>
<dbReference type="EMBL" id="CAJNIZ010008324">
    <property type="protein sequence ID" value="CAE7266141.1"/>
    <property type="molecule type" value="Genomic_DNA"/>
</dbReference>
<keyword evidence="3" id="KW-1185">Reference proteome</keyword>
<dbReference type="AlphaFoldDB" id="A0A812MSQ4"/>
<gene>
    <name evidence="2" type="primary">Upf1</name>
    <name evidence="2" type="ORF">SPIL2461_LOCUS5748</name>
</gene>
<evidence type="ECO:0000256" key="1">
    <source>
        <dbReference type="SAM" id="MobiDB-lite"/>
    </source>
</evidence>
<organism evidence="2 3">
    <name type="scientific">Symbiodinium pilosum</name>
    <name type="common">Dinoflagellate</name>
    <dbReference type="NCBI Taxonomy" id="2952"/>
    <lineage>
        <taxon>Eukaryota</taxon>
        <taxon>Sar</taxon>
        <taxon>Alveolata</taxon>
        <taxon>Dinophyceae</taxon>
        <taxon>Suessiales</taxon>
        <taxon>Symbiodiniaceae</taxon>
        <taxon>Symbiodinium</taxon>
    </lineage>
</organism>
<evidence type="ECO:0000313" key="2">
    <source>
        <dbReference type="EMBL" id="CAE7266141.1"/>
    </source>
</evidence>
<dbReference type="OrthoDB" id="10493813at2759"/>
<proteinExistence type="predicted"/>
<dbReference type="Proteomes" id="UP000649617">
    <property type="component" value="Unassembled WGS sequence"/>
</dbReference>
<accession>A0A812MSQ4</accession>
<protein>
    <submittedName>
        <fullName evidence="2">Upf1 protein</fullName>
    </submittedName>
</protein>
<evidence type="ECO:0000313" key="3">
    <source>
        <dbReference type="Proteomes" id="UP000649617"/>
    </source>
</evidence>
<reference evidence="2" key="1">
    <citation type="submission" date="2021-02" db="EMBL/GenBank/DDBJ databases">
        <authorList>
            <person name="Dougan E. K."/>
            <person name="Rhodes N."/>
            <person name="Thang M."/>
            <person name="Chan C."/>
        </authorList>
    </citation>
    <scope>NUCLEOTIDE SEQUENCE</scope>
</reference>